<evidence type="ECO:0000256" key="9">
    <source>
        <dbReference type="HAMAP-Rule" id="MF_01454"/>
    </source>
</evidence>
<organism evidence="14 15">
    <name type="scientific">Amycolatopsis tolypomycina</name>
    <dbReference type="NCBI Taxonomy" id="208445"/>
    <lineage>
        <taxon>Bacteria</taxon>
        <taxon>Bacillati</taxon>
        <taxon>Actinomycetota</taxon>
        <taxon>Actinomycetes</taxon>
        <taxon>Pseudonocardiales</taxon>
        <taxon>Pseudonocardiaceae</taxon>
        <taxon>Amycolatopsis</taxon>
    </lineage>
</organism>
<dbReference type="InterPro" id="IPR045086">
    <property type="entry name" value="OBG_GTPase"/>
</dbReference>
<dbReference type="PROSITE" id="PS51883">
    <property type="entry name" value="OBG"/>
    <property type="match status" value="1"/>
</dbReference>
<evidence type="ECO:0000259" key="11">
    <source>
        <dbReference type="PROSITE" id="PS51710"/>
    </source>
</evidence>
<dbReference type="PANTHER" id="PTHR11702:SF31">
    <property type="entry name" value="MITOCHONDRIAL RIBOSOME-ASSOCIATED GTPASE 2"/>
    <property type="match status" value="1"/>
</dbReference>
<dbReference type="NCBIfam" id="NF008954">
    <property type="entry name" value="PRK12296.1"/>
    <property type="match status" value="1"/>
</dbReference>
<proteinExistence type="inferred from homology"/>
<dbReference type="Pfam" id="PF01926">
    <property type="entry name" value="MMR_HSR1"/>
    <property type="match status" value="1"/>
</dbReference>
<evidence type="ECO:0000256" key="10">
    <source>
        <dbReference type="SAM" id="MobiDB-lite"/>
    </source>
</evidence>
<protein>
    <recommendedName>
        <fullName evidence="9">GTPase Obg</fullName>
        <ecNumber evidence="9">3.6.5.-</ecNumber>
    </recommendedName>
    <alternativeName>
        <fullName evidence="9">GTP-binding protein Obg</fullName>
    </alternativeName>
</protein>
<feature type="region of interest" description="Disordered" evidence="10">
    <location>
        <begin position="462"/>
        <end position="485"/>
    </location>
</feature>
<comment type="subunit">
    <text evidence="9">Monomer.</text>
</comment>
<evidence type="ECO:0000256" key="8">
    <source>
        <dbReference type="ARBA" id="ARBA00023134"/>
    </source>
</evidence>
<accession>A0A1H4ZMB0</accession>
<feature type="binding site" evidence="9">
    <location>
        <begin position="213"/>
        <end position="216"/>
    </location>
    <ligand>
        <name>GTP</name>
        <dbReference type="ChEBI" id="CHEBI:37565"/>
    </ligand>
</feature>
<evidence type="ECO:0000256" key="5">
    <source>
        <dbReference type="ARBA" id="ARBA00022741"/>
    </source>
</evidence>
<feature type="binding site" evidence="9">
    <location>
        <begin position="192"/>
        <end position="196"/>
    </location>
    <ligand>
        <name>GTP</name>
        <dbReference type="ChEBI" id="CHEBI:37565"/>
    </ligand>
</feature>
<feature type="domain" description="Obg" evidence="13">
    <location>
        <begin position="3"/>
        <end position="160"/>
    </location>
</feature>
<dbReference type="STRING" id="208445.SAMN04489727_7341"/>
<comment type="similarity">
    <text evidence="2 9">Belongs to the TRAFAC class OBG-HflX-like GTPase superfamily. OBG GTPase family.</text>
</comment>
<dbReference type="RefSeq" id="WP_091316187.1">
    <property type="nucleotide sequence ID" value="NZ_FNSO01000004.1"/>
</dbReference>
<keyword evidence="8 9" id="KW-0342">GTP-binding</keyword>
<keyword evidence="6 9" id="KW-0378">Hydrolase</keyword>
<evidence type="ECO:0000256" key="4">
    <source>
        <dbReference type="ARBA" id="ARBA00022723"/>
    </source>
</evidence>
<feature type="binding site" evidence="9">
    <location>
        <begin position="288"/>
        <end position="291"/>
    </location>
    <ligand>
        <name>GTP</name>
        <dbReference type="ChEBI" id="CHEBI:37565"/>
    </ligand>
</feature>
<dbReference type="Gene3D" id="2.70.210.12">
    <property type="entry name" value="GTP1/OBG domain"/>
    <property type="match status" value="1"/>
</dbReference>
<evidence type="ECO:0000259" key="13">
    <source>
        <dbReference type="PROSITE" id="PS51883"/>
    </source>
</evidence>
<dbReference type="Gene3D" id="3.40.50.300">
    <property type="entry name" value="P-loop containing nucleotide triphosphate hydrolases"/>
    <property type="match status" value="1"/>
</dbReference>
<comment type="function">
    <text evidence="9">An essential GTPase which binds GTP, GDP and possibly (p)ppGpp with moderate affinity, with high nucleotide exchange rates and a fairly low GTP hydrolysis rate. Plays a role in control of the cell cycle, stress response, ribosome biogenesis and in those bacteria that undergo differentiation, in morphogenesis control.</text>
</comment>
<feature type="domain" description="OBG-type G" evidence="11">
    <location>
        <begin position="161"/>
        <end position="336"/>
    </location>
</feature>
<evidence type="ECO:0000256" key="2">
    <source>
        <dbReference type="ARBA" id="ARBA00007699"/>
    </source>
</evidence>
<evidence type="ECO:0000259" key="12">
    <source>
        <dbReference type="PROSITE" id="PS51881"/>
    </source>
</evidence>
<dbReference type="GO" id="GO:0005525">
    <property type="term" value="F:GTP binding"/>
    <property type="evidence" value="ECO:0007669"/>
    <property type="project" value="UniProtKB-UniRule"/>
</dbReference>
<keyword evidence="7 9" id="KW-0460">Magnesium</keyword>
<dbReference type="InterPro" id="IPR006074">
    <property type="entry name" value="GTP1-OBG_CS"/>
</dbReference>
<dbReference type="GO" id="GO:0003924">
    <property type="term" value="F:GTPase activity"/>
    <property type="evidence" value="ECO:0007669"/>
    <property type="project" value="UniProtKB-UniRule"/>
</dbReference>
<dbReference type="Gene3D" id="3.30.300.350">
    <property type="entry name" value="GTP-binding protein OBG, C-terminal domain"/>
    <property type="match status" value="1"/>
</dbReference>
<dbReference type="AlphaFoldDB" id="A0A1H4ZMB0"/>
<dbReference type="GO" id="GO:0005737">
    <property type="term" value="C:cytoplasm"/>
    <property type="evidence" value="ECO:0007669"/>
    <property type="project" value="UniProtKB-SubCell"/>
</dbReference>
<dbReference type="CDD" id="cd01898">
    <property type="entry name" value="Obg"/>
    <property type="match status" value="1"/>
</dbReference>
<dbReference type="SUPFAM" id="SSF82051">
    <property type="entry name" value="Obg GTP-binding protein N-terminal domain"/>
    <property type="match status" value="1"/>
</dbReference>
<sequence length="485" mass="51405">MASRFVDRAVIHLTAGDGGNGCASVHREKFKPLGGPDGGNGGNGGDVLLVVDPNVHTLLDFHFRPHAKAGNGKMGQGSNRAGAAGETLVMKVPSGTVVFTEDGEMVADLIGPGTTFVAAQGGRGGLGNAALASKARKAPGFALLGEPGEARSLTLELRSVADVGLLGFPSAGKSSLISVLSAAKPKIADYPFTTLVPNLGVITGGDTVFTMADVPGLIPGASEGKGLGLDFLRHIERCAVLVHVVDCATLEPGRDPVSDVDALEEELAKYTPSLGGKLEERPRVVVLNKIDVPEAAELAEFVRPDFEARGLQVFEVSTASRKGLRELTFALAAIVEKYREAQPVLEPEKIVLRPLAVDDSGFTVEVDPEEEGAFIIRGARPERWIRQTDFGNDEAVGYLADRLNRLGVEDELAKLGAKPGSPVTIGDVQFEWEPSTPSVAVHLSGRGTDVRLERTDRIGATERKEARRIRREGTGEFEDDLDVEE</sequence>
<dbReference type="OrthoDB" id="9807318at2"/>
<dbReference type="PRINTS" id="PR00326">
    <property type="entry name" value="GTP1OBG"/>
</dbReference>
<dbReference type="SUPFAM" id="SSF102741">
    <property type="entry name" value="Obg GTP-binding protein C-terminal domain"/>
    <property type="match status" value="1"/>
</dbReference>
<evidence type="ECO:0000256" key="1">
    <source>
        <dbReference type="ARBA" id="ARBA00001946"/>
    </source>
</evidence>
<dbReference type="InterPro" id="IPR036346">
    <property type="entry name" value="GTP-bd_prot_GTP1/OBG_C_sf"/>
</dbReference>
<evidence type="ECO:0000256" key="6">
    <source>
        <dbReference type="ARBA" id="ARBA00022801"/>
    </source>
</evidence>
<comment type="subcellular location">
    <subcellularLocation>
        <location evidence="9">Cytoplasm</location>
    </subcellularLocation>
</comment>
<dbReference type="Proteomes" id="UP000199622">
    <property type="component" value="Unassembled WGS sequence"/>
</dbReference>
<dbReference type="InterPro" id="IPR006073">
    <property type="entry name" value="GTP-bd"/>
</dbReference>
<dbReference type="Pfam" id="PF09269">
    <property type="entry name" value="DUF1967"/>
    <property type="match status" value="1"/>
</dbReference>
<feature type="binding site" evidence="9">
    <location>
        <begin position="317"/>
        <end position="319"/>
    </location>
    <ligand>
        <name>GTP</name>
        <dbReference type="ChEBI" id="CHEBI:37565"/>
    </ligand>
</feature>
<reference evidence="15" key="1">
    <citation type="submission" date="2016-10" db="EMBL/GenBank/DDBJ databases">
        <authorList>
            <person name="Varghese N."/>
            <person name="Submissions S."/>
        </authorList>
    </citation>
    <scope>NUCLEOTIDE SEQUENCE [LARGE SCALE GENOMIC DNA]</scope>
    <source>
        <strain evidence="15">DSM 44544</strain>
    </source>
</reference>
<dbReference type="PROSITE" id="PS51881">
    <property type="entry name" value="OCT"/>
    <property type="match status" value="1"/>
</dbReference>
<feature type="domain" description="OCT" evidence="12">
    <location>
        <begin position="354"/>
        <end position="434"/>
    </location>
</feature>
<name>A0A1H4ZMB0_9PSEU</name>
<dbReference type="FunFam" id="2.70.210.12:FF:000001">
    <property type="entry name" value="GTPase Obg"/>
    <property type="match status" value="1"/>
</dbReference>
<dbReference type="InterPro" id="IPR006169">
    <property type="entry name" value="GTP1_OBG_dom"/>
</dbReference>
<feature type="binding site" evidence="9">
    <location>
        <position position="194"/>
    </location>
    <ligand>
        <name>Mg(2+)</name>
        <dbReference type="ChEBI" id="CHEBI:18420"/>
    </ligand>
</feature>
<keyword evidence="4 9" id="KW-0479">Metal-binding</keyword>
<dbReference type="NCBIfam" id="TIGR02729">
    <property type="entry name" value="Obg_CgtA"/>
    <property type="match status" value="1"/>
</dbReference>
<dbReference type="InterPro" id="IPR014100">
    <property type="entry name" value="GTP-bd_Obg/CgtA"/>
</dbReference>
<evidence type="ECO:0000313" key="15">
    <source>
        <dbReference type="Proteomes" id="UP000199622"/>
    </source>
</evidence>
<feature type="binding site" evidence="9">
    <location>
        <begin position="167"/>
        <end position="174"/>
    </location>
    <ligand>
        <name>GTP</name>
        <dbReference type="ChEBI" id="CHEBI:37565"/>
    </ligand>
</feature>
<dbReference type="NCBIfam" id="NF008956">
    <property type="entry name" value="PRK12299.1"/>
    <property type="match status" value="1"/>
</dbReference>
<dbReference type="InterPro" id="IPR015349">
    <property type="entry name" value="OCT_dom"/>
</dbReference>
<dbReference type="EMBL" id="FNSO01000004">
    <property type="protein sequence ID" value="SED30798.1"/>
    <property type="molecule type" value="Genomic_DNA"/>
</dbReference>
<dbReference type="PROSITE" id="PS51710">
    <property type="entry name" value="G_OBG"/>
    <property type="match status" value="1"/>
</dbReference>
<dbReference type="HAMAP" id="MF_01454">
    <property type="entry name" value="GTPase_Obg"/>
    <property type="match status" value="1"/>
</dbReference>
<keyword evidence="3 9" id="KW-0963">Cytoplasm</keyword>
<dbReference type="Pfam" id="PF01018">
    <property type="entry name" value="GTP1_OBG"/>
    <property type="match status" value="1"/>
</dbReference>
<evidence type="ECO:0000313" key="14">
    <source>
        <dbReference type="EMBL" id="SED30798.1"/>
    </source>
</evidence>
<evidence type="ECO:0000256" key="7">
    <source>
        <dbReference type="ARBA" id="ARBA00022842"/>
    </source>
</evidence>
<feature type="binding site" evidence="9">
    <location>
        <position position="174"/>
    </location>
    <ligand>
        <name>Mg(2+)</name>
        <dbReference type="ChEBI" id="CHEBI:18420"/>
    </ligand>
</feature>
<dbReference type="EC" id="3.6.5.-" evidence="9"/>
<dbReference type="InterPro" id="IPR027417">
    <property type="entry name" value="P-loop_NTPase"/>
</dbReference>
<dbReference type="GO" id="GO:0042254">
    <property type="term" value="P:ribosome biogenesis"/>
    <property type="evidence" value="ECO:0007669"/>
    <property type="project" value="UniProtKB-UniRule"/>
</dbReference>
<evidence type="ECO:0000256" key="3">
    <source>
        <dbReference type="ARBA" id="ARBA00022490"/>
    </source>
</evidence>
<dbReference type="NCBIfam" id="NF008955">
    <property type="entry name" value="PRK12297.1"/>
    <property type="match status" value="1"/>
</dbReference>
<feature type="compositionally biased region" description="Acidic residues" evidence="10">
    <location>
        <begin position="475"/>
        <end position="485"/>
    </location>
</feature>
<dbReference type="PANTHER" id="PTHR11702">
    <property type="entry name" value="DEVELOPMENTALLY REGULATED GTP-BINDING PROTEIN-RELATED"/>
    <property type="match status" value="1"/>
</dbReference>
<dbReference type="GO" id="GO:0000287">
    <property type="term" value="F:magnesium ion binding"/>
    <property type="evidence" value="ECO:0007669"/>
    <property type="project" value="InterPro"/>
</dbReference>
<comment type="cofactor">
    <cofactor evidence="1 9">
        <name>Mg(2+)</name>
        <dbReference type="ChEBI" id="CHEBI:18420"/>
    </cofactor>
</comment>
<dbReference type="SUPFAM" id="SSF52540">
    <property type="entry name" value="P-loop containing nucleoside triphosphate hydrolases"/>
    <property type="match status" value="1"/>
</dbReference>
<dbReference type="NCBIfam" id="TIGR03595">
    <property type="entry name" value="Obg_CgtA_exten"/>
    <property type="match status" value="1"/>
</dbReference>
<keyword evidence="5 9" id="KW-0547">Nucleotide-binding</keyword>
<dbReference type="InterPro" id="IPR031167">
    <property type="entry name" value="G_OBG"/>
</dbReference>
<dbReference type="InterPro" id="IPR036726">
    <property type="entry name" value="GTP1_OBG_dom_sf"/>
</dbReference>
<dbReference type="PROSITE" id="PS00905">
    <property type="entry name" value="GTP1_OBG"/>
    <property type="match status" value="1"/>
</dbReference>
<keyword evidence="15" id="KW-1185">Reference proteome</keyword>
<gene>
    <name evidence="9" type="primary">obg</name>
    <name evidence="14" type="ORF">SAMN04489727_7341</name>
</gene>